<dbReference type="GO" id="GO:0016857">
    <property type="term" value="F:racemase and epimerase activity, acting on carbohydrates and derivatives"/>
    <property type="evidence" value="ECO:0007669"/>
    <property type="project" value="InterPro"/>
</dbReference>
<evidence type="ECO:0000256" key="1">
    <source>
        <dbReference type="ARBA" id="ARBA00001936"/>
    </source>
</evidence>
<evidence type="ECO:0000313" key="11">
    <source>
        <dbReference type="EMBL" id="KKS23344.1"/>
    </source>
</evidence>
<dbReference type="GO" id="GO:0006163">
    <property type="term" value="P:purine nucleotide metabolic process"/>
    <property type="evidence" value="ECO:0007669"/>
    <property type="project" value="UniProtKB-ARBA"/>
</dbReference>
<comment type="subunit">
    <text evidence="4">Homodimer.</text>
</comment>
<keyword evidence="6" id="KW-0862">Zinc</keyword>
<dbReference type="Gene3D" id="3.20.20.70">
    <property type="entry name" value="Aldolase class I"/>
    <property type="match status" value="1"/>
</dbReference>
<dbReference type="FunFam" id="3.20.20.70:FF:000191">
    <property type="entry name" value="ribulose-phosphate 3-epimerase isoform X2"/>
    <property type="match status" value="1"/>
</dbReference>
<evidence type="ECO:0000256" key="3">
    <source>
        <dbReference type="ARBA" id="ARBA00001954"/>
    </source>
</evidence>
<dbReference type="GO" id="GO:0046872">
    <property type="term" value="F:metal ion binding"/>
    <property type="evidence" value="ECO:0007669"/>
    <property type="project" value="UniProtKB-KW"/>
</dbReference>
<gene>
    <name evidence="11" type="ORF">UU83_C0053G0003</name>
</gene>
<dbReference type="Proteomes" id="UP000033856">
    <property type="component" value="Unassembled WGS sequence"/>
</dbReference>
<proteinExistence type="predicted"/>
<accession>A0A0G0XEL9</accession>
<dbReference type="InterPro" id="IPR011060">
    <property type="entry name" value="RibuloseP-bd_barrel"/>
</dbReference>
<evidence type="ECO:0000256" key="5">
    <source>
        <dbReference type="ARBA" id="ARBA00022723"/>
    </source>
</evidence>
<dbReference type="CDD" id="cd00429">
    <property type="entry name" value="RPE"/>
    <property type="match status" value="1"/>
</dbReference>
<keyword evidence="7" id="KW-0408">Iron</keyword>
<evidence type="ECO:0000256" key="2">
    <source>
        <dbReference type="ARBA" id="ARBA00001947"/>
    </source>
</evidence>
<protein>
    <submittedName>
        <fullName evidence="11">Ribulose-phosphate 3-epimerase</fullName>
    </submittedName>
</protein>
<dbReference type="EMBL" id="LCCD01000053">
    <property type="protein sequence ID" value="KKS23344.1"/>
    <property type="molecule type" value="Genomic_DNA"/>
</dbReference>
<evidence type="ECO:0000256" key="9">
    <source>
        <dbReference type="ARBA" id="ARBA00023235"/>
    </source>
</evidence>
<dbReference type="InterPro" id="IPR000056">
    <property type="entry name" value="Ribul_P_3_epim-like"/>
</dbReference>
<keyword evidence="8" id="KW-0464">Manganese</keyword>
<comment type="cofactor">
    <cofactor evidence="1">
        <name>Mn(2+)</name>
        <dbReference type="ChEBI" id="CHEBI:29035"/>
    </cofactor>
</comment>
<dbReference type="GO" id="GO:0006091">
    <property type="term" value="P:generation of precursor metabolites and energy"/>
    <property type="evidence" value="ECO:0007669"/>
    <property type="project" value="UniProtKB-ARBA"/>
</dbReference>
<dbReference type="PROSITE" id="PS01085">
    <property type="entry name" value="RIBUL_P_3_EPIMER_1"/>
    <property type="match status" value="1"/>
</dbReference>
<dbReference type="GO" id="GO:1901135">
    <property type="term" value="P:carbohydrate derivative metabolic process"/>
    <property type="evidence" value="ECO:0007669"/>
    <property type="project" value="UniProtKB-ARBA"/>
</dbReference>
<sequence length="212" mass="23366">MIEIIPAILTKDSSEFADMVKEIMPFSKKIHLDIADGVFVPNKTIGGIEELKAVEGGLEITVHLMIKNPEEQISDWLKTSAVGYVFHIEATEKAGELIKIIKENKKRVGIALNPQTPIETVMPYIDQIDFVHFMTVEPGFYGSKFVEPVLDKISELRRLYSGMIISVDGGVTPETAPKLVKAGVNILISGSYIFKSSDIGEAMKNLEKAVGM</sequence>
<dbReference type="PATRIC" id="fig|1618667.3.peg.707"/>
<evidence type="ECO:0000256" key="6">
    <source>
        <dbReference type="ARBA" id="ARBA00022833"/>
    </source>
</evidence>
<dbReference type="InterPro" id="IPR013785">
    <property type="entry name" value="Aldolase_TIM"/>
</dbReference>
<evidence type="ECO:0000256" key="7">
    <source>
        <dbReference type="ARBA" id="ARBA00023004"/>
    </source>
</evidence>
<dbReference type="SUPFAM" id="SSF51366">
    <property type="entry name" value="Ribulose-phoshate binding barrel"/>
    <property type="match status" value="1"/>
</dbReference>
<comment type="caution">
    <text evidence="11">The sequence shown here is derived from an EMBL/GenBank/DDBJ whole genome shotgun (WGS) entry which is preliminary data.</text>
</comment>
<dbReference type="GO" id="GO:0005975">
    <property type="term" value="P:carbohydrate metabolic process"/>
    <property type="evidence" value="ECO:0007669"/>
    <property type="project" value="InterPro"/>
</dbReference>
<evidence type="ECO:0000256" key="4">
    <source>
        <dbReference type="ARBA" id="ARBA00011738"/>
    </source>
</evidence>
<keyword evidence="10" id="KW-0119">Carbohydrate metabolism</keyword>
<dbReference type="NCBIfam" id="NF004076">
    <property type="entry name" value="PRK05581.1-4"/>
    <property type="match status" value="1"/>
</dbReference>
<reference evidence="11 12" key="1">
    <citation type="journal article" date="2015" name="Nature">
        <title>rRNA introns, odd ribosomes, and small enigmatic genomes across a large radiation of phyla.</title>
        <authorList>
            <person name="Brown C.T."/>
            <person name="Hug L.A."/>
            <person name="Thomas B.C."/>
            <person name="Sharon I."/>
            <person name="Castelle C.J."/>
            <person name="Singh A."/>
            <person name="Wilkins M.J."/>
            <person name="Williams K.H."/>
            <person name="Banfield J.F."/>
        </authorList>
    </citation>
    <scope>NUCLEOTIDE SEQUENCE [LARGE SCALE GENOMIC DNA]</scope>
</reference>
<dbReference type="AlphaFoldDB" id="A0A0G0XEL9"/>
<organism evidence="11 12">
    <name type="scientific">Candidatus Jorgensenbacteria bacterium GW2011_GWF2_41_8</name>
    <dbReference type="NCBI Taxonomy" id="1618667"/>
    <lineage>
        <taxon>Bacteria</taxon>
        <taxon>Candidatus Joergenseniibacteriota</taxon>
    </lineage>
</organism>
<evidence type="ECO:0000313" key="12">
    <source>
        <dbReference type="Proteomes" id="UP000033856"/>
    </source>
</evidence>
<dbReference type="Pfam" id="PF00834">
    <property type="entry name" value="Ribul_P_3_epim"/>
    <property type="match status" value="1"/>
</dbReference>
<keyword evidence="9" id="KW-0413">Isomerase</keyword>
<evidence type="ECO:0000256" key="10">
    <source>
        <dbReference type="ARBA" id="ARBA00023277"/>
    </source>
</evidence>
<evidence type="ECO:0000256" key="8">
    <source>
        <dbReference type="ARBA" id="ARBA00023211"/>
    </source>
</evidence>
<dbReference type="PANTHER" id="PTHR11749">
    <property type="entry name" value="RIBULOSE-5-PHOSPHATE-3-EPIMERASE"/>
    <property type="match status" value="1"/>
</dbReference>
<name>A0A0G0XEL9_9BACT</name>
<comment type="cofactor">
    <cofactor evidence="2">
        <name>Zn(2+)</name>
        <dbReference type="ChEBI" id="CHEBI:29105"/>
    </cofactor>
</comment>
<comment type="cofactor">
    <cofactor evidence="3">
        <name>Fe(2+)</name>
        <dbReference type="ChEBI" id="CHEBI:29033"/>
    </cofactor>
</comment>
<keyword evidence="5" id="KW-0479">Metal-binding</keyword>
<dbReference type="GO" id="GO:0046496">
    <property type="term" value="P:nicotinamide nucleotide metabolic process"/>
    <property type="evidence" value="ECO:0007669"/>
    <property type="project" value="UniProtKB-ARBA"/>
</dbReference>